<reference evidence="1" key="1">
    <citation type="journal article" date="2018" name="PLoS Negl. Trop. Dis.">
        <title>Sialome diversity of ticks revealed by RNAseq of single tick salivary glands.</title>
        <authorList>
            <person name="Perner J."/>
            <person name="Kropackova S."/>
            <person name="Kopacek P."/>
            <person name="Ribeiro J.M."/>
        </authorList>
    </citation>
    <scope>NUCLEOTIDE SEQUENCE</scope>
    <source>
        <strain evidence="1">Siblings of single egg batch collected in Ceske Budejovice</strain>
        <tissue evidence="1">Salivary glands</tissue>
    </source>
</reference>
<accession>A0A147BSX1</accession>
<protein>
    <submittedName>
        <fullName evidence="1">Uncharacterized protein</fullName>
    </submittedName>
</protein>
<name>A0A147BSX1_IXORI</name>
<dbReference type="AlphaFoldDB" id="A0A147BSX1"/>
<sequence length="94" mass="9512">LPTAPPSPLPSGAWADASGVGSGLLIGGYALAIIAPLPRLVCIWEGLAAFWCACIGGKGTLLQADNTALALALRRALGRALPWAIASAVSLLFF</sequence>
<feature type="non-terminal residue" evidence="1">
    <location>
        <position position="1"/>
    </location>
</feature>
<dbReference type="EMBL" id="GEGO01001929">
    <property type="protein sequence ID" value="JAR93475.1"/>
    <property type="molecule type" value="Transcribed_RNA"/>
</dbReference>
<proteinExistence type="predicted"/>
<evidence type="ECO:0000313" key="1">
    <source>
        <dbReference type="EMBL" id="JAR93475.1"/>
    </source>
</evidence>
<organism evidence="1">
    <name type="scientific">Ixodes ricinus</name>
    <name type="common">Common tick</name>
    <name type="synonym">Acarus ricinus</name>
    <dbReference type="NCBI Taxonomy" id="34613"/>
    <lineage>
        <taxon>Eukaryota</taxon>
        <taxon>Metazoa</taxon>
        <taxon>Ecdysozoa</taxon>
        <taxon>Arthropoda</taxon>
        <taxon>Chelicerata</taxon>
        <taxon>Arachnida</taxon>
        <taxon>Acari</taxon>
        <taxon>Parasitiformes</taxon>
        <taxon>Ixodida</taxon>
        <taxon>Ixodoidea</taxon>
        <taxon>Ixodidae</taxon>
        <taxon>Ixodinae</taxon>
        <taxon>Ixodes</taxon>
    </lineage>
</organism>